<dbReference type="RefSeq" id="WP_217871733.1">
    <property type="nucleotide sequence ID" value="NZ_JAHSTU010000003.1"/>
</dbReference>
<dbReference type="EMBL" id="JAHSTU010000003">
    <property type="protein sequence ID" value="MBV4521113.1"/>
    <property type="molecule type" value="Genomic_DNA"/>
</dbReference>
<keyword evidence="2" id="KW-1185">Reference proteome</keyword>
<protein>
    <submittedName>
        <fullName evidence="1">Uncharacterized protein</fullName>
    </submittedName>
</protein>
<sequence length="283" mass="33720">MRHPFLREIQKLKAMVFGYTLFSIAGYESNRDFAMWCDRWWRARHPYLSARSKPNSKWFDLLKGAWPRDPWRRDLKKDFPALRVVEDNPLWTVLAWEDSDTADMFIQRVRMNGLPLFPFSEKGMEALCGCPDWTRLAYLVALLRTRDMQYLIHRLWLRKNFSCYVKLVCLTTPCCACSSELYRRLHELYLLGQLGKVDRWPMNLQAFNEALERHKLLWGILERKNWLHEWDAFGVTMLWHVMADLQLITSRLDQGPNDCPRGILQRVRSTLTKHSETLIKLID</sequence>
<accession>A0ABS6QQC1</accession>
<proteinExistence type="predicted"/>
<evidence type="ECO:0000313" key="2">
    <source>
        <dbReference type="Proteomes" id="UP001049200"/>
    </source>
</evidence>
<name>A0ABS6QQC1_9PSED</name>
<gene>
    <name evidence="1" type="ORF">KVG88_13665</name>
</gene>
<evidence type="ECO:0000313" key="1">
    <source>
        <dbReference type="EMBL" id="MBV4521113.1"/>
    </source>
</evidence>
<organism evidence="1 2">
    <name type="scientific">Pseudomonas azerbaijanoccidentalis</name>
    <dbReference type="NCBI Taxonomy" id="2842347"/>
    <lineage>
        <taxon>Bacteria</taxon>
        <taxon>Pseudomonadati</taxon>
        <taxon>Pseudomonadota</taxon>
        <taxon>Gammaproteobacteria</taxon>
        <taxon>Pseudomonadales</taxon>
        <taxon>Pseudomonadaceae</taxon>
        <taxon>Pseudomonas</taxon>
    </lineage>
</organism>
<dbReference type="Proteomes" id="UP001049200">
    <property type="component" value="Unassembled WGS sequence"/>
</dbReference>
<comment type="caution">
    <text evidence="1">The sequence shown here is derived from an EMBL/GenBank/DDBJ whole genome shotgun (WGS) entry which is preliminary data.</text>
</comment>
<reference evidence="1" key="1">
    <citation type="submission" date="2021-06" db="EMBL/GenBank/DDBJ databases">
        <title>Updating the genus Pseudomonas: Description of 43 new species and partition of the Pseudomonas putida group.</title>
        <authorList>
            <person name="Girard L."/>
            <person name="Lood C."/>
            <person name="Vandamme P."/>
            <person name="Rokni-Zadeh H."/>
            <person name="Van Noort V."/>
            <person name="Hofte M."/>
            <person name="Lavigne R."/>
            <person name="De Mot R."/>
        </authorList>
    </citation>
    <scope>NUCLEOTIDE SEQUENCE</scope>
    <source>
        <strain evidence="1">SWRI74</strain>
    </source>
</reference>